<protein>
    <submittedName>
        <fullName evidence="6">MFS transporter</fullName>
    </submittedName>
</protein>
<feature type="transmembrane region" description="Helical" evidence="4">
    <location>
        <begin position="247"/>
        <end position="267"/>
    </location>
</feature>
<keyword evidence="2 4" id="KW-1133">Transmembrane helix</keyword>
<dbReference type="NCBIfam" id="NF007256">
    <property type="entry name" value="PRK09705.1"/>
    <property type="match status" value="1"/>
</dbReference>
<dbReference type="EMBL" id="QORL01000024">
    <property type="protein sequence ID" value="TFF75017.1"/>
    <property type="molecule type" value="Genomic_DNA"/>
</dbReference>
<dbReference type="EMBL" id="QORK01000024">
    <property type="protein sequence ID" value="TFF79281.1"/>
    <property type="molecule type" value="Genomic_DNA"/>
</dbReference>
<dbReference type="Proteomes" id="UP000297720">
    <property type="component" value="Unassembled WGS sequence"/>
</dbReference>
<reference evidence="6 8" key="1">
    <citation type="submission" date="2018-06" db="EMBL/GenBank/DDBJ databases">
        <title>Occurrence of a novel blaKPC-2- and qnrS2- harbouring IncP6 plasmid from Aeromonas taiwanensis isolates recovered from the river sediments.</title>
        <authorList>
            <person name="Zheng B."/>
            <person name="Yu X."/>
            <person name="Xiao Y."/>
        </authorList>
    </citation>
    <scope>NUCLEOTIDE SEQUENCE [LARGE SCALE GENOMIC DNA]</scope>
    <source>
        <strain evidence="5 7">1713</strain>
        <strain evidence="6 8">198</strain>
    </source>
</reference>
<dbReference type="SUPFAM" id="SSF103473">
    <property type="entry name" value="MFS general substrate transporter"/>
    <property type="match status" value="1"/>
</dbReference>
<evidence type="ECO:0000256" key="2">
    <source>
        <dbReference type="ARBA" id="ARBA00022989"/>
    </source>
</evidence>
<evidence type="ECO:0000313" key="7">
    <source>
        <dbReference type="Proteomes" id="UP000297720"/>
    </source>
</evidence>
<dbReference type="InterPro" id="IPR052524">
    <property type="entry name" value="MFS_Cyanate_Porter"/>
</dbReference>
<feature type="transmembrane region" description="Helical" evidence="4">
    <location>
        <begin position="133"/>
        <end position="155"/>
    </location>
</feature>
<accession>A0A5F0K9Z4</accession>
<dbReference type="Gene3D" id="1.20.1250.20">
    <property type="entry name" value="MFS general substrate transporter like domains"/>
    <property type="match status" value="1"/>
</dbReference>
<feature type="transmembrane region" description="Helical" evidence="4">
    <location>
        <begin position="333"/>
        <end position="353"/>
    </location>
</feature>
<feature type="transmembrane region" description="Helical" evidence="4">
    <location>
        <begin position="78"/>
        <end position="95"/>
    </location>
</feature>
<evidence type="ECO:0000256" key="1">
    <source>
        <dbReference type="ARBA" id="ARBA00022692"/>
    </source>
</evidence>
<dbReference type="OrthoDB" id="5758872at2"/>
<sequence length="412" mass="42990">MNKRLIAPGSGALLVLVVLIALNLRPFLTAIGPLAPQIDARLALGMDALAWVTLLPLWLIGVGVLLTPALLGRTGPRPLLAAALLLLTLGSALRVDLTSGALLIASAALCGLGSALVQGVLPGLVKQCFTQRVPLVMGIFSACMMGGGALGAVLTPRLAVHLDWSRALALWSLPVLLALAWLAWRVRLPATARPAASSGEQRLITLPRSWLLIACFGIINSGYGIVVAWLAPAYMASGWSAQQGGELVAWLALAQTASGLGLPLLAARRLDRRPWMALAIAMQMGGFAGLWIAPTSAPILWCLLCGAGLGGSFSLIMVMALDHLPDPRRAGALCALMQGVGFMVAATGPWVAARLHHVSGDFAAAWQWQLGGLVLMGLLVMRLDPRRYPGAMGLPQSEAESTAPLARSQGVA</sequence>
<dbReference type="Proteomes" id="UP000297914">
    <property type="component" value="Unassembled WGS sequence"/>
</dbReference>
<feature type="transmembrane region" description="Helical" evidence="4">
    <location>
        <begin position="298"/>
        <end position="321"/>
    </location>
</feature>
<comment type="caution">
    <text evidence="6">The sequence shown here is derived from an EMBL/GenBank/DDBJ whole genome shotgun (WGS) entry which is preliminary data.</text>
</comment>
<dbReference type="PANTHER" id="PTHR23523">
    <property type="match status" value="1"/>
</dbReference>
<feature type="transmembrane region" description="Helical" evidence="4">
    <location>
        <begin position="101"/>
        <end position="121"/>
    </location>
</feature>
<keyword evidence="7" id="KW-1185">Reference proteome</keyword>
<dbReference type="AlphaFoldDB" id="A0A5F0K9Z4"/>
<feature type="transmembrane region" description="Helical" evidence="4">
    <location>
        <begin position="12"/>
        <end position="36"/>
    </location>
</feature>
<organism evidence="6 8">
    <name type="scientific">Aeromonas taiwanensis</name>
    <dbReference type="NCBI Taxonomy" id="633417"/>
    <lineage>
        <taxon>Bacteria</taxon>
        <taxon>Pseudomonadati</taxon>
        <taxon>Pseudomonadota</taxon>
        <taxon>Gammaproteobacteria</taxon>
        <taxon>Aeromonadales</taxon>
        <taxon>Aeromonadaceae</taxon>
        <taxon>Aeromonas</taxon>
    </lineage>
</organism>
<keyword evidence="3 4" id="KW-0472">Membrane</keyword>
<name>A0A5F0K9Z4_9GAMM</name>
<feature type="transmembrane region" description="Helical" evidence="4">
    <location>
        <begin position="274"/>
        <end position="292"/>
    </location>
</feature>
<evidence type="ECO:0000313" key="6">
    <source>
        <dbReference type="EMBL" id="TFF79281.1"/>
    </source>
</evidence>
<evidence type="ECO:0000313" key="5">
    <source>
        <dbReference type="EMBL" id="TFF75017.1"/>
    </source>
</evidence>
<feature type="transmembrane region" description="Helical" evidence="4">
    <location>
        <begin position="167"/>
        <end position="184"/>
    </location>
</feature>
<keyword evidence="1 4" id="KW-0812">Transmembrane</keyword>
<dbReference type="InterPro" id="IPR011701">
    <property type="entry name" value="MFS"/>
</dbReference>
<gene>
    <name evidence="5" type="ORF">DRM93_12165</name>
    <name evidence="6" type="ORF">DRM94_12165</name>
</gene>
<evidence type="ECO:0000256" key="3">
    <source>
        <dbReference type="ARBA" id="ARBA00023136"/>
    </source>
</evidence>
<feature type="transmembrane region" description="Helical" evidence="4">
    <location>
        <begin position="48"/>
        <end position="71"/>
    </location>
</feature>
<feature type="transmembrane region" description="Helical" evidence="4">
    <location>
        <begin position="210"/>
        <end position="235"/>
    </location>
</feature>
<evidence type="ECO:0000313" key="8">
    <source>
        <dbReference type="Proteomes" id="UP000297914"/>
    </source>
</evidence>
<dbReference type="InterPro" id="IPR036259">
    <property type="entry name" value="MFS_trans_sf"/>
</dbReference>
<dbReference type="Pfam" id="PF07690">
    <property type="entry name" value="MFS_1"/>
    <property type="match status" value="1"/>
</dbReference>
<dbReference type="PANTHER" id="PTHR23523:SF1">
    <property type="entry name" value="CYANATE TRANSPORT PROTEIN CYNX"/>
    <property type="match status" value="1"/>
</dbReference>
<proteinExistence type="predicted"/>
<dbReference type="GO" id="GO:0022857">
    <property type="term" value="F:transmembrane transporter activity"/>
    <property type="evidence" value="ECO:0007669"/>
    <property type="project" value="InterPro"/>
</dbReference>
<feature type="transmembrane region" description="Helical" evidence="4">
    <location>
        <begin position="365"/>
        <end position="383"/>
    </location>
</feature>
<evidence type="ECO:0000256" key="4">
    <source>
        <dbReference type="SAM" id="Phobius"/>
    </source>
</evidence>
<dbReference type="RefSeq" id="WP_134695960.1">
    <property type="nucleotide sequence ID" value="NZ_QORJ01000020.1"/>
</dbReference>